<comment type="caution">
    <text evidence="2">Lacks conserved residue(s) required for the propagation of feature annotation.</text>
</comment>
<comment type="caution">
    <text evidence="4">The sequence shown here is derived from an EMBL/GenBank/DDBJ whole genome shotgun (WGS) entry which is preliminary data.</text>
</comment>
<keyword evidence="5" id="KW-1185">Reference proteome</keyword>
<reference evidence="4 5" key="1">
    <citation type="submission" date="2018-07" db="EMBL/GenBank/DDBJ databases">
        <title>Genomic Encyclopedia of Type Strains, Phase III (KMG-III): the genomes of soil and plant-associated and newly described type strains.</title>
        <authorList>
            <person name="Whitman W."/>
        </authorList>
    </citation>
    <scope>NUCLEOTIDE SEQUENCE [LARGE SCALE GENOMIC DNA]</scope>
    <source>
        <strain evidence="4 5">CECT 8333</strain>
    </source>
</reference>
<dbReference type="EMBL" id="QPJW01000004">
    <property type="protein sequence ID" value="RCX19807.1"/>
    <property type="molecule type" value="Genomic_DNA"/>
</dbReference>
<evidence type="ECO:0000313" key="4">
    <source>
        <dbReference type="EMBL" id="RCX19807.1"/>
    </source>
</evidence>
<dbReference type="InterPro" id="IPR029035">
    <property type="entry name" value="DHS-like_NAD/FAD-binding_dom"/>
</dbReference>
<evidence type="ECO:0000259" key="3">
    <source>
        <dbReference type="PROSITE" id="PS50305"/>
    </source>
</evidence>
<dbReference type="Pfam" id="PF13289">
    <property type="entry name" value="SIR2_2"/>
    <property type="match status" value="1"/>
</dbReference>
<dbReference type="InterPro" id="IPR026590">
    <property type="entry name" value="Ssirtuin_cat_dom"/>
</dbReference>
<proteinExistence type="predicted"/>
<evidence type="ECO:0000256" key="2">
    <source>
        <dbReference type="PROSITE-ProRule" id="PRU00236"/>
    </source>
</evidence>
<dbReference type="AlphaFoldDB" id="A0A369BH57"/>
<name>A0A369BH57_9BACL</name>
<dbReference type="RefSeq" id="WP_114497050.1">
    <property type="nucleotide sequence ID" value="NZ_QPJW01000004.1"/>
</dbReference>
<evidence type="ECO:0000313" key="5">
    <source>
        <dbReference type="Proteomes" id="UP000253090"/>
    </source>
</evidence>
<protein>
    <submittedName>
        <fullName evidence="4">SIR2-like protein</fullName>
    </submittedName>
</protein>
<evidence type="ECO:0000256" key="1">
    <source>
        <dbReference type="ARBA" id="ARBA00023027"/>
    </source>
</evidence>
<gene>
    <name evidence="4" type="ORF">DFP94_104262</name>
</gene>
<sequence length="1016" mass="119599">MLIKKNLDIEAILEAMNREHLVLFVGAGVSANSNLPSWTGLVKEFATGLGINREINSDDFLKIPQYYYNQRGKNEYLKKIIEIFDTPLSPNIIHDYILKFKPRHIITTNYDSLIEQAIEKNFMFYDSVKEDLDLPYSSNGRMLIKMHGDLSKKNIVLKEDDYLNYSSNFKLIESYVKSIFINNTVLFVGYSLQDYDLKLILKNLQGILGDHFQKAYLIDSSESPRLAVEKDYFKNLGVNLIDKFDIPKEYHDKEIFELKAPQGKNIVRILDYILQYRESVSNPLEYCYDKFQAFNSLNKIRLKDIINLLDIGNYFIEERTTLKVFPTKEDNFFIDLINRLNSIKQSYEQQDWETKQKYDYINSTFAKTKLSKISVEDQDFTLDVSYKNEPDIIRNVLFNDYYSINLVAKQDYKIISESENKIINELMRAYAKYLVNQFVSAFEILEKISIESYRNKDFILLYIIEFNKRYLIRKLKRNNLGVQTVILGTDLGETVFVEQITTIIEAYENSNLKINDVYDMLARKDKDKVKFIHDLLQEQGYVSQQLLRIKELTDKVEKDLNTNFSSQDSTSVNNMVSDVHEFFDYTHNNFIMLDQYSEVKEYYFSFIKSILSTYSVKEKSEVQTAEDALFSGYLFHRLPNYRFTCKDVVIILKYLDWKKINELFDEYNIDEIEIAFPSVQLKGLFSNLITSYLEIEYIMGLREILKNMLCLFGKIKINAHELNELIDNLLRLLNSTYVEHDIYFTLLKFLYAQRKNQNIESQLVAKLIIAFVNKLLDLKYNGHQGGFELDALNNNKYIIGLVNLIDQSEYDNFNVELDIEKLIISIEHGNLSKNKWIVLHQVLIPLYRFLGPVYQKTVKILIEDILLQNFNVKIYGAACDAGIILSTENYEEKLFLQVQQTKNEIESSSMKSYPDPLRSLLGVVVVLLRHNKIINKELFKEFIGIDDFYDLVLQEDDFDYQKFNLEWFPYLNGDEVKRILSNSINKEILRKKFIKSLVEDKLETKIKQFYLDYFES</sequence>
<accession>A0A369BH57</accession>
<dbReference type="PROSITE" id="PS50305">
    <property type="entry name" value="SIRTUIN"/>
    <property type="match status" value="1"/>
</dbReference>
<dbReference type="Gene3D" id="3.40.50.1220">
    <property type="entry name" value="TPP-binding domain"/>
    <property type="match status" value="1"/>
</dbReference>
<dbReference type="Proteomes" id="UP000253090">
    <property type="component" value="Unassembled WGS sequence"/>
</dbReference>
<organism evidence="4 5">
    <name type="scientific">Fontibacillus phaseoli</name>
    <dbReference type="NCBI Taxonomy" id="1416533"/>
    <lineage>
        <taxon>Bacteria</taxon>
        <taxon>Bacillati</taxon>
        <taxon>Bacillota</taxon>
        <taxon>Bacilli</taxon>
        <taxon>Bacillales</taxon>
        <taxon>Paenibacillaceae</taxon>
        <taxon>Fontibacillus</taxon>
    </lineage>
</organism>
<dbReference type="SUPFAM" id="SSF52467">
    <property type="entry name" value="DHS-like NAD/FAD-binding domain"/>
    <property type="match status" value="1"/>
</dbReference>
<feature type="domain" description="Deacetylase sirtuin-type" evidence="3">
    <location>
        <begin position="2"/>
        <end position="303"/>
    </location>
</feature>
<dbReference type="OrthoDB" id="5521101at2"/>
<keyword evidence="1" id="KW-0520">NAD</keyword>